<name>A0AAD6XTH9_9AGAR</name>
<organism evidence="2 3">
    <name type="scientific">Mycena belliarum</name>
    <dbReference type="NCBI Taxonomy" id="1033014"/>
    <lineage>
        <taxon>Eukaryota</taxon>
        <taxon>Fungi</taxon>
        <taxon>Dikarya</taxon>
        <taxon>Basidiomycota</taxon>
        <taxon>Agaricomycotina</taxon>
        <taxon>Agaricomycetes</taxon>
        <taxon>Agaricomycetidae</taxon>
        <taxon>Agaricales</taxon>
        <taxon>Marasmiineae</taxon>
        <taxon>Mycenaceae</taxon>
        <taxon>Mycena</taxon>
    </lineage>
</organism>
<comment type="caution">
    <text evidence="2">The sequence shown here is derived from an EMBL/GenBank/DDBJ whole genome shotgun (WGS) entry which is preliminary data.</text>
</comment>
<feature type="compositionally biased region" description="Low complexity" evidence="1">
    <location>
        <begin position="75"/>
        <end position="85"/>
    </location>
</feature>
<evidence type="ECO:0000256" key="1">
    <source>
        <dbReference type="SAM" id="MobiDB-lite"/>
    </source>
</evidence>
<evidence type="ECO:0000313" key="2">
    <source>
        <dbReference type="EMBL" id="KAJ7091918.1"/>
    </source>
</evidence>
<accession>A0AAD6XTH9</accession>
<keyword evidence="3" id="KW-1185">Reference proteome</keyword>
<dbReference type="AlphaFoldDB" id="A0AAD6XTH9"/>
<reference evidence="2" key="1">
    <citation type="submission" date="2023-03" db="EMBL/GenBank/DDBJ databases">
        <title>Massive genome expansion in bonnet fungi (Mycena s.s.) driven by repeated elements and novel gene families across ecological guilds.</title>
        <authorList>
            <consortium name="Lawrence Berkeley National Laboratory"/>
            <person name="Harder C.B."/>
            <person name="Miyauchi S."/>
            <person name="Viragh M."/>
            <person name="Kuo A."/>
            <person name="Thoen E."/>
            <person name="Andreopoulos B."/>
            <person name="Lu D."/>
            <person name="Skrede I."/>
            <person name="Drula E."/>
            <person name="Henrissat B."/>
            <person name="Morin E."/>
            <person name="Kohler A."/>
            <person name="Barry K."/>
            <person name="LaButti K."/>
            <person name="Morin E."/>
            <person name="Salamov A."/>
            <person name="Lipzen A."/>
            <person name="Mereny Z."/>
            <person name="Hegedus B."/>
            <person name="Baldrian P."/>
            <person name="Stursova M."/>
            <person name="Weitz H."/>
            <person name="Taylor A."/>
            <person name="Grigoriev I.V."/>
            <person name="Nagy L.G."/>
            <person name="Martin F."/>
            <person name="Kauserud H."/>
        </authorList>
    </citation>
    <scope>NUCLEOTIDE SEQUENCE</scope>
    <source>
        <strain evidence="2">CBHHK173m</strain>
    </source>
</reference>
<evidence type="ECO:0000313" key="3">
    <source>
        <dbReference type="Proteomes" id="UP001222325"/>
    </source>
</evidence>
<feature type="region of interest" description="Disordered" evidence="1">
    <location>
        <begin position="1"/>
        <end position="96"/>
    </location>
</feature>
<dbReference type="Proteomes" id="UP001222325">
    <property type="component" value="Unassembled WGS sequence"/>
</dbReference>
<protein>
    <submittedName>
        <fullName evidence="2">Uncharacterized protein</fullName>
    </submittedName>
</protein>
<sequence length="178" mass="18581">MPLFKSPPPADDPAPAPEPARKPGFFTRRRSLSPPAANPATDPNHPANAATRRGFFARNGRASLDGGAPAARTASVRSSNTTTSGRSGGSGFFARAMHPDVHKDPAVLAAREKVAGAERAEAAADHALLQARAMVREAKEHVRVLEREAAAEAKRAQQKQAASNDVSKSASGLGRHGP</sequence>
<feature type="compositionally biased region" description="Pro residues" evidence="1">
    <location>
        <begin position="1"/>
        <end position="18"/>
    </location>
</feature>
<gene>
    <name evidence="2" type="ORF">B0H15DRAFT_799671</name>
</gene>
<dbReference type="EMBL" id="JARJCN010000019">
    <property type="protein sequence ID" value="KAJ7091918.1"/>
    <property type="molecule type" value="Genomic_DNA"/>
</dbReference>
<feature type="region of interest" description="Disordered" evidence="1">
    <location>
        <begin position="149"/>
        <end position="178"/>
    </location>
</feature>
<proteinExistence type="predicted"/>